<feature type="compositionally biased region" description="Polar residues" evidence="1">
    <location>
        <begin position="161"/>
        <end position="176"/>
    </location>
</feature>
<feature type="compositionally biased region" description="Basic and acidic residues" evidence="1">
    <location>
        <begin position="313"/>
        <end position="326"/>
    </location>
</feature>
<sequence length="326" mass="36630">MFSWRCSRIPLSRSRTKSLGSIKEESGSLEDELSSESNEDDGAIESDGNDFSAPAQRSSSQMTSWCDDFSDALQYLLEMEEKRHSGFCTSMIRQPSTEHSFLRSFPQNILPTATPSMDRNYSFSAVSPASHIYFSPGSEGNTKRPREDALEDIRSPKRIQSCRSRCSTITDETTPTFRGWKRSRSERKDHDMPSPRKKARPTHRSYSVSQPASLRRAQSLRADTLLSSSSSGSSGSTSSTYTRIITPTGTFHIPHLGNSPPDPGWIPTAPSSPEPVPVQRNNYVHLPPELFLPSRFGVTRPLLLPHQNRRKREGRDMPHETESLLR</sequence>
<feature type="region of interest" description="Disordered" evidence="1">
    <location>
        <begin position="155"/>
        <end position="242"/>
    </location>
</feature>
<organism evidence="2 3">
    <name type="scientific">Guyanagaster necrorhizus</name>
    <dbReference type="NCBI Taxonomy" id="856835"/>
    <lineage>
        <taxon>Eukaryota</taxon>
        <taxon>Fungi</taxon>
        <taxon>Dikarya</taxon>
        <taxon>Basidiomycota</taxon>
        <taxon>Agaricomycotina</taxon>
        <taxon>Agaricomycetes</taxon>
        <taxon>Agaricomycetidae</taxon>
        <taxon>Agaricales</taxon>
        <taxon>Marasmiineae</taxon>
        <taxon>Physalacriaceae</taxon>
        <taxon>Guyanagaster</taxon>
    </lineage>
</organism>
<feature type="compositionally biased region" description="Low complexity" evidence="1">
    <location>
        <begin position="227"/>
        <end position="240"/>
    </location>
</feature>
<protein>
    <submittedName>
        <fullName evidence="2">Uncharacterized protein</fullName>
    </submittedName>
</protein>
<dbReference type="OrthoDB" id="3250555at2759"/>
<keyword evidence="3" id="KW-1185">Reference proteome</keyword>
<feature type="region of interest" description="Disordered" evidence="1">
    <location>
        <begin position="307"/>
        <end position="326"/>
    </location>
</feature>
<feature type="compositionally biased region" description="Acidic residues" evidence="1">
    <location>
        <begin position="27"/>
        <end position="48"/>
    </location>
</feature>
<dbReference type="GeneID" id="66103977"/>
<reference evidence="2" key="1">
    <citation type="submission" date="2020-11" db="EMBL/GenBank/DDBJ databases">
        <title>Adaptations for nitrogen fixation in a non-lichenized fungal sporocarp promotes dispersal by wood-feeding termites.</title>
        <authorList>
            <consortium name="DOE Joint Genome Institute"/>
            <person name="Koch R.A."/>
            <person name="Yoon G."/>
            <person name="Arayal U."/>
            <person name="Lail K."/>
            <person name="Amirebrahimi M."/>
            <person name="Labutti K."/>
            <person name="Lipzen A."/>
            <person name="Riley R."/>
            <person name="Barry K."/>
            <person name="Henrissat B."/>
            <person name="Grigoriev I.V."/>
            <person name="Herr J.R."/>
            <person name="Aime M.C."/>
        </authorList>
    </citation>
    <scope>NUCLEOTIDE SEQUENCE</scope>
    <source>
        <strain evidence="2">MCA 3950</strain>
    </source>
</reference>
<evidence type="ECO:0000256" key="1">
    <source>
        <dbReference type="SAM" id="MobiDB-lite"/>
    </source>
</evidence>
<evidence type="ECO:0000313" key="2">
    <source>
        <dbReference type="EMBL" id="KAG7440345.1"/>
    </source>
</evidence>
<comment type="caution">
    <text evidence="2">The sequence shown here is derived from an EMBL/GenBank/DDBJ whole genome shotgun (WGS) entry which is preliminary data.</text>
</comment>
<gene>
    <name evidence="2" type="ORF">BT62DRAFT_630110</name>
</gene>
<dbReference type="EMBL" id="MU250573">
    <property type="protein sequence ID" value="KAG7440345.1"/>
    <property type="molecule type" value="Genomic_DNA"/>
</dbReference>
<proteinExistence type="predicted"/>
<name>A0A9P8ALZ9_9AGAR</name>
<dbReference type="AlphaFoldDB" id="A0A9P8ALZ9"/>
<dbReference type="Proteomes" id="UP000812287">
    <property type="component" value="Unassembled WGS sequence"/>
</dbReference>
<evidence type="ECO:0000313" key="3">
    <source>
        <dbReference type="Proteomes" id="UP000812287"/>
    </source>
</evidence>
<feature type="region of interest" description="Disordered" evidence="1">
    <location>
        <begin position="1"/>
        <end position="60"/>
    </location>
</feature>
<accession>A0A9P8ALZ9</accession>
<dbReference type="RefSeq" id="XP_043033845.1">
    <property type="nucleotide sequence ID" value="XM_043181681.1"/>
</dbReference>